<keyword evidence="1" id="KW-0863">Zinc-finger</keyword>
<evidence type="ECO:0000256" key="3">
    <source>
        <dbReference type="SAM" id="MobiDB-lite"/>
    </source>
</evidence>
<dbReference type="EMBL" id="JAPWTK010000034">
    <property type="protein sequence ID" value="KAJ8956035.1"/>
    <property type="molecule type" value="Genomic_DNA"/>
</dbReference>
<dbReference type="AlphaFoldDB" id="A0AAV8YWI5"/>
<feature type="compositionally biased region" description="Basic and acidic residues" evidence="3">
    <location>
        <begin position="428"/>
        <end position="448"/>
    </location>
</feature>
<dbReference type="PROSITE" id="PS50158">
    <property type="entry name" value="ZF_CCHC"/>
    <property type="match status" value="1"/>
</dbReference>
<feature type="coiled-coil region" evidence="2">
    <location>
        <begin position="370"/>
        <end position="397"/>
    </location>
</feature>
<evidence type="ECO:0000313" key="5">
    <source>
        <dbReference type="EMBL" id="KAJ8956035.1"/>
    </source>
</evidence>
<keyword evidence="6" id="KW-1185">Reference proteome</keyword>
<feature type="compositionally biased region" description="Basic and acidic residues" evidence="3">
    <location>
        <begin position="29"/>
        <end position="97"/>
    </location>
</feature>
<reference evidence="5" key="1">
    <citation type="journal article" date="2023" name="Insect Mol. Biol.">
        <title>Genome sequencing provides insights into the evolution of gene families encoding plant cell wall-degrading enzymes in longhorned beetles.</title>
        <authorList>
            <person name="Shin N.R."/>
            <person name="Okamura Y."/>
            <person name="Kirsch R."/>
            <person name="Pauchet Y."/>
        </authorList>
    </citation>
    <scope>NUCLEOTIDE SEQUENCE</scope>
    <source>
        <strain evidence="5">AMC_N1</strain>
    </source>
</reference>
<evidence type="ECO:0000313" key="6">
    <source>
        <dbReference type="Proteomes" id="UP001162162"/>
    </source>
</evidence>
<dbReference type="SMART" id="SM00343">
    <property type="entry name" value="ZnF_C2HC"/>
    <property type="match status" value="1"/>
</dbReference>
<dbReference type="GO" id="GO:0003676">
    <property type="term" value="F:nucleic acid binding"/>
    <property type="evidence" value="ECO:0007669"/>
    <property type="project" value="InterPro"/>
</dbReference>
<evidence type="ECO:0000256" key="2">
    <source>
        <dbReference type="SAM" id="Coils"/>
    </source>
</evidence>
<feature type="region of interest" description="Disordered" evidence="3">
    <location>
        <begin position="421"/>
        <end position="481"/>
    </location>
</feature>
<name>A0AAV8YWI5_9CUCU</name>
<dbReference type="SUPFAM" id="SSF57756">
    <property type="entry name" value="Retrovirus zinc finger-like domains"/>
    <property type="match status" value="1"/>
</dbReference>
<organism evidence="5 6">
    <name type="scientific">Aromia moschata</name>
    <dbReference type="NCBI Taxonomy" id="1265417"/>
    <lineage>
        <taxon>Eukaryota</taxon>
        <taxon>Metazoa</taxon>
        <taxon>Ecdysozoa</taxon>
        <taxon>Arthropoda</taxon>
        <taxon>Hexapoda</taxon>
        <taxon>Insecta</taxon>
        <taxon>Pterygota</taxon>
        <taxon>Neoptera</taxon>
        <taxon>Endopterygota</taxon>
        <taxon>Coleoptera</taxon>
        <taxon>Polyphaga</taxon>
        <taxon>Cucujiformia</taxon>
        <taxon>Chrysomeloidea</taxon>
        <taxon>Cerambycidae</taxon>
        <taxon>Cerambycinae</taxon>
        <taxon>Callichromatini</taxon>
        <taxon>Aromia</taxon>
    </lineage>
</organism>
<gene>
    <name evidence="5" type="ORF">NQ318_006311</name>
</gene>
<dbReference type="PANTHER" id="PTHR45823:SF1">
    <property type="entry name" value="T-SNARE COILED-COIL HOMOLOGY DOMAIN-CONTAINING PROTEIN"/>
    <property type="match status" value="1"/>
</dbReference>
<dbReference type="PANTHER" id="PTHR45823">
    <property type="entry name" value="T-SNARE COILED-COIL HOMOLOGY DOMAIN-CONTAINING PROTEIN"/>
    <property type="match status" value="1"/>
</dbReference>
<feature type="domain" description="CCHC-type" evidence="4">
    <location>
        <begin position="398"/>
        <end position="415"/>
    </location>
</feature>
<keyword evidence="2" id="KW-0175">Coiled coil</keyword>
<proteinExistence type="predicted"/>
<feature type="compositionally biased region" description="Basic and acidic residues" evidence="3">
    <location>
        <begin position="463"/>
        <end position="481"/>
    </location>
</feature>
<accession>A0AAV8YWI5</accession>
<evidence type="ECO:0000256" key="1">
    <source>
        <dbReference type="PROSITE-ProRule" id="PRU00047"/>
    </source>
</evidence>
<dbReference type="Gene3D" id="4.10.60.10">
    <property type="entry name" value="Zinc finger, CCHC-type"/>
    <property type="match status" value="1"/>
</dbReference>
<dbReference type="GO" id="GO:0008270">
    <property type="term" value="F:zinc ion binding"/>
    <property type="evidence" value="ECO:0007669"/>
    <property type="project" value="UniProtKB-KW"/>
</dbReference>
<keyword evidence="1" id="KW-0479">Metal-binding</keyword>
<keyword evidence="1" id="KW-0862">Zinc</keyword>
<dbReference type="InterPro" id="IPR001878">
    <property type="entry name" value="Znf_CCHC"/>
</dbReference>
<feature type="compositionally biased region" description="Polar residues" evidence="3">
    <location>
        <begin position="1"/>
        <end position="17"/>
    </location>
</feature>
<dbReference type="InterPro" id="IPR036875">
    <property type="entry name" value="Znf_CCHC_sf"/>
</dbReference>
<feature type="region of interest" description="Disordered" evidence="3">
    <location>
        <begin position="1"/>
        <end position="97"/>
    </location>
</feature>
<evidence type="ECO:0000259" key="4">
    <source>
        <dbReference type="PROSITE" id="PS50158"/>
    </source>
</evidence>
<comment type="caution">
    <text evidence="5">The sequence shown here is derived from an EMBL/GenBank/DDBJ whole genome shotgun (WGS) entry which is preliminary data.</text>
</comment>
<sequence length="481" mass="57205">MVNTRSTKYNEETTTMDVSEILKFLQQGRQEDREEAERREEKRRQEDERRRQEDREEAERREEKRREEDERRLQEDREEAERRRQEDREEAERRHQEICESQQIINTRLNEFSGRIDGVEQQIDQENKEEIERKLEDTRRQVQKEILEKINGLEHQLHRTSIADSGDCPTSPATPLQHSSLMHTERSVHKMLKPPTYDGQSSWSMYRRQFEAAAKANGWTPQEMATSLVISLRGQALEILQSIPEEQQNDYDRIVGALEIRYGHKYLRQVYQSQIKSRQQRSNESLQEYEADIERLVHLAYPQAPKEFLEQIGIQTFIDGLLDTEMQQALRLGRHTTISDALIAALEFKAAKEASRSYKTRVRQVKFDECQSLQETLEKIMRELNEIKQSKSLQKETRRCYNCGRIGHLQRFCRDRTRYQSKAYSSDRQPEHISRYKSPNERSWRVESRTSTSTQHINGRFPSPERESRSKSPARDSENDN</sequence>
<protein>
    <recommendedName>
        <fullName evidence="4">CCHC-type domain-containing protein</fullName>
    </recommendedName>
</protein>
<dbReference type="Proteomes" id="UP001162162">
    <property type="component" value="Unassembled WGS sequence"/>
</dbReference>